<reference evidence="2 3" key="1">
    <citation type="submission" date="2023-01" db="EMBL/GenBank/DDBJ databases">
        <title>Analysis of 21 Apiospora genomes using comparative genomics revels a genus with tremendous synthesis potential of carbohydrate active enzymes and secondary metabolites.</title>
        <authorList>
            <person name="Sorensen T."/>
        </authorList>
    </citation>
    <scope>NUCLEOTIDE SEQUENCE [LARGE SCALE GENOMIC DNA]</scope>
    <source>
        <strain evidence="2 3">CBS 20057</strain>
    </source>
</reference>
<accession>A0ABR1RG15</accession>
<comment type="caution">
    <text evidence="2">The sequence shown here is derived from an EMBL/GenBank/DDBJ whole genome shotgun (WGS) entry which is preliminary data.</text>
</comment>
<gene>
    <name evidence="2" type="ORF">PG991_011986</name>
</gene>
<feature type="compositionally biased region" description="Polar residues" evidence="1">
    <location>
        <begin position="1"/>
        <end position="12"/>
    </location>
</feature>
<dbReference type="EMBL" id="JAQQWI010000016">
    <property type="protein sequence ID" value="KAK8009435.1"/>
    <property type="molecule type" value="Genomic_DNA"/>
</dbReference>
<dbReference type="Proteomes" id="UP001396898">
    <property type="component" value="Unassembled WGS sequence"/>
</dbReference>
<evidence type="ECO:0000256" key="1">
    <source>
        <dbReference type="SAM" id="MobiDB-lite"/>
    </source>
</evidence>
<organism evidence="2 3">
    <name type="scientific">Apiospora marii</name>
    <dbReference type="NCBI Taxonomy" id="335849"/>
    <lineage>
        <taxon>Eukaryota</taxon>
        <taxon>Fungi</taxon>
        <taxon>Dikarya</taxon>
        <taxon>Ascomycota</taxon>
        <taxon>Pezizomycotina</taxon>
        <taxon>Sordariomycetes</taxon>
        <taxon>Xylariomycetidae</taxon>
        <taxon>Amphisphaeriales</taxon>
        <taxon>Apiosporaceae</taxon>
        <taxon>Apiospora</taxon>
    </lineage>
</organism>
<feature type="region of interest" description="Disordered" evidence="1">
    <location>
        <begin position="1"/>
        <end position="40"/>
    </location>
</feature>
<keyword evidence="3" id="KW-1185">Reference proteome</keyword>
<sequence>MNPRQNLASQAPNFPAQHHGCDDQPGTTENNESFSRESSCTLTAEDDELAYLFVSENQQAENQQTKPMPTTMEAESAALIERIEADPFHTPTLLSEAKRILELQLQTAGDKTLSFLDKRPSTAPFIDDMVRNMDKREHIYAFQTMNMNEHVYAFQNMHQGAWYTVEAFSCPLSLAALFLAKHAAPDRKLPDAVTKQLQVRGQAEIGQWVENSDKFANELAYFELGGGVPVPSKLFLHEGRHYHHGVIVNDPRPFVESGYEFNRELPEPWETAALEMHSNSDEALERLGYGEMIPESDQRRAYGNVDHDVPAAGGEPYWHAGAGWPLNLADHFSPPGWAPEPEFAFFGDDRDAAFMDAVLMSMRG</sequence>
<feature type="compositionally biased region" description="Polar residues" evidence="1">
    <location>
        <begin position="25"/>
        <end position="40"/>
    </location>
</feature>
<evidence type="ECO:0000313" key="3">
    <source>
        <dbReference type="Proteomes" id="UP001396898"/>
    </source>
</evidence>
<name>A0ABR1RG15_9PEZI</name>
<proteinExistence type="predicted"/>
<evidence type="ECO:0000313" key="2">
    <source>
        <dbReference type="EMBL" id="KAK8009435.1"/>
    </source>
</evidence>
<protein>
    <submittedName>
        <fullName evidence="2">Uncharacterized protein</fullName>
    </submittedName>
</protein>